<proteinExistence type="predicted"/>
<reference evidence="3 4" key="1">
    <citation type="submission" date="2019-08" db="EMBL/GenBank/DDBJ databases">
        <title>Parahaliea maris sp. nov., isolated from the surface seawater.</title>
        <authorList>
            <person name="Liu Y."/>
        </authorList>
    </citation>
    <scope>NUCLEOTIDE SEQUENCE [LARGE SCALE GENOMIC DNA]</scope>
    <source>
        <strain evidence="3 4">HSLHS9</strain>
    </source>
</reference>
<dbReference type="EMBL" id="VRZA01000010">
    <property type="protein sequence ID" value="TXS89499.1"/>
    <property type="molecule type" value="Genomic_DNA"/>
</dbReference>
<dbReference type="Pfam" id="PF08028">
    <property type="entry name" value="Acyl-CoA_dh_2"/>
    <property type="match status" value="1"/>
</dbReference>
<accession>A0A5C8ZPF6</accession>
<name>A0A5C8ZPF6_9GAMM</name>
<dbReference type="Gene3D" id="1.10.540.10">
    <property type="entry name" value="Acyl-CoA dehydrogenase/oxidase, N-terminal domain"/>
    <property type="match status" value="1"/>
</dbReference>
<organism evidence="3 4">
    <name type="scientific">Parahaliea maris</name>
    <dbReference type="NCBI Taxonomy" id="2716870"/>
    <lineage>
        <taxon>Bacteria</taxon>
        <taxon>Pseudomonadati</taxon>
        <taxon>Pseudomonadota</taxon>
        <taxon>Gammaproteobacteria</taxon>
        <taxon>Cellvibrionales</taxon>
        <taxon>Halieaceae</taxon>
        <taxon>Parahaliea</taxon>
    </lineage>
</organism>
<dbReference type="Proteomes" id="UP000321039">
    <property type="component" value="Unassembled WGS sequence"/>
</dbReference>
<dbReference type="Gene3D" id="2.40.110.10">
    <property type="entry name" value="Butyryl-CoA Dehydrogenase, subunit A, domain 2"/>
    <property type="match status" value="1"/>
</dbReference>
<dbReference type="GO" id="GO:0016712">
    <property type="term" value="F:oxidoreductase activity, acting on paired donors, with incorporation or reduction of molecular oxygen, reduced flavin or flavoprotein as one donor, and incorporation of one atom of oxygen"/>
    <property type="evidence" value="ECO:0007669"/>
    <property type="project" value="TreeGrafter"/>
</dbReference>
<evidence type="ECO:0000313" key="4">
    <source>
        <dbReference type="Proteomes" id="UP000321039"/>
    </source>
</evidence>
<evidence type="ECO:0000259" key="2">
    <source>
        <dbReference type="Pfam" id="PF08028"/>
    </source>
</evidence>
<dbReference type="GO" id="GO:0003995">
    <property type="term" value="F:acyl-CoA dehydrogenase activity"/>
    <property type="evidence" value="ECO:0007669"/>
    <property type="project" value="TreeGrafter"/>
</dbReference>
<evidence type="ECO:0000256" key="1">
    <source>
        <dbReference type="ARBA" id="ARBA00023002"/>
    </source>
</evidence>
<gene>
    <name evidence="3" type="ORF">FV139_19610</name>
</gene>
<dbReference type="InterPro" id="IPR037069">
    <property type="entry name" value="AcylCoA_DH/ox_N_sf"/>
</dbReference>
<dbReference type="InterPro" id="IPR050741">
    <property type="entry name" value="Acyl-CoA_dehydrogenase"/>
</dbReference>
<dbReference type="PIRSF" id="PIRSF016578">
    <property type="entry name" value="HsaA"/>
    <property type="match status" value="1"/>
</dbReference>
<dbReference type="InterPro" id="IPR013107">
    <property type="entry name" value="Acyl-CoA_DH_C"/>
</dbReference>
<dbReference type="SUPFAM" id="SSF47203">
    <property type="entry name" value="Acyl-CoA dehydrogenase C-terminal domain-like"/>
    <property type="match status" value="1"/>
</dbReference>
<dbReference type="Gene3D" id="1.20.140.10">
    <property type="entry name" value="Butyryl-CoA Dehydrogenase, subunit A, domain 3"/>
    <property type="match status" value="1"/>
</dbReference>
<dbReference type="PANTHER" id="PTHR48083">
    <property type="entry name" value="MEDIUM-CHAIN SPECIFIC ACYL-COA DEHYDROGENASE, MITOCHONDRIAL-RELATED"/>
    <property type="match status" value="1"/>
</dbReference>
<dbReference type="InterPro" id="IPR046373">
    <property type="entry name" value="Acyl-CoA_Oxase/DH_mid-dom_sf"/>
</dbReference>
<dbReference type="GO" id="GO:0005737">
    <property type="term" value="C:cytoplasm"/>
    <property type="evidence" value="ECO:0007669"/>
    <property type="project" value="TreeGrafter"/>
</dbReference>
<dbReference type="PANTHER" id="PTHR48083:SF19">
    <property type="entry name" value="FLAVIN-DEPENDENT MONOOXYGENASE, OXYGENASE SUBUNIT HSAA"/>
    <property type="match status" value="1"/>
</dbReference>
<evidence type="ECO:0000313" key="3">
    <source>
        <dbReference type="EMBL" id="TXS89499.1"/>
    </source>
</evidence>
<dbReference type="InterPro" id="IPR009100">
    <property type="entry name" value="AcylCoA_DH/oxidase_NM_dom_sf"/>
</dbReference>
<comment type="caution">
    <text evidence="3">The sequence shown here is derived from an EMBL/GenBank/DDBJ whole genome shotgun (WGS) entry which is preliminary data.</text>
</comment>
<dbReference type="AlphaFoldDB" id="A0A5C8ZPF6"/>
<keyword evidence="4" id="KW-1185">Reference proteome</keyword>
<sequence>MGIPMQHAMQASTATLHQQVEALVPLIEERAPLAEQQRKPDDEVMASLAETGLFRAFVPAAFGGDEIDTDAFIDLGLLISRACTATGWVSTFYMEHNWMLAHFPRQTQQAVFAANGYILAPASISPGGRAEVTEGGYRLSGQWSWGTGVMHADYVLLNAMVEGSEEGPRLFLLPRSEVTVLDTWYAAGMAATGSNDIKVENIFVPEDYTCVLKDMAVGRGAGLPAKGAERFRHPMMPLLCIAAAIPALGAAQRALELFRARLEGRKLYGMSGKQVDRPSAQILYGEASARVRAAELILRDVGRRLSAWGRTEEVCPMEERAEMRLSAALAVRECRDTVRRLMDSSGASAHLSTHPMQRIVRDINTLSCHTVFDTDIGAENYGRLLLGLKPASPV</sequence>
<dbReference type="GO" id="GO:0033539">
    <property type="term" value="P:fatty acid beta-oxidation using acyl-CoA dehydrogenase"/>
    <property type="evidence" value="ECO:0007669"/>
    <property type="project" value="TreeGrafter"/>
</dbReference>
<keyword evidence="1" id="KW-0560">Oxidoreductase</keyword>
<dbReference type="InterPro" id="IPR036250">
    <property type="entry name" value="AcylCo_DH-like_C"/>
</dbReference>
<dbReference type="SUPFAM" id="SSF56645">
    <property type="entry name" value="Acyl-CoA dehydrogenase NM domain-like"/>
    <property type="match status" value="1"/>
</dbReference>
<protein>
    <submittedName>
        <fullName evidence="3">Acyl-CoA dehydrogenase</fullName>
    </submittedName>
</protein>
<dbReference type="GO" id="GO:0050660">
    <property type="term" value="F:flavin adenine dinucleotide binding"/>
    <property type="evidence" value="ECO:0007669"/>
    <property type="project" value="InterPro"/>
</dbReference>
<feature type="domain" description="Acyl-CoA dehydrogenase C-terminal" evidence="2">
    <location>
        <begin position="242"/>
        <end position="373"/>
    </location>
</feature>